<dbReference type="Gramene" id="MELO3C000439.2.1">
    <property type="protein sequence ID" value="MELO3C000439.2.1"/>
    <property type="gene ID" value="MELO3C000439.2"/>
</dbReference>
<dbReference type="GO" id="GO:0005886">
    <property type="term" value="C:plasma membrane"/>
    <property type="evidence" value="ECO:0007669"/>
    <property type="project" value="TreeGrafter"/>
</dbReference>
<dbReference type="GO" id="GO:0009626">
    <property type="term" value="P:plant-type hypersensitive response"/>
    <property type="evidence" value="ECO:0007669"/>
    <property type="project" value="TreeGrafter"/>
</dbReference>
<protein>
    <recommendedName>
        <fullName evidence="1">MACPF domain-containing protein</fullName>
    </recommendedName>
</protein>
<accession>A0A9I9CC89</accession>
<dbReference type="AlphaFoldDB" id="A0A9I9CC89"/>
<evidence type="ECO:0000259" key="1">
    <source>
        <dbReference type="PROSITE" id="PS51412"/>
    </source>
</evidence>
<feature type="domain" description="MACPF" evidence="1">
    <location>
        <begin position="1"/>
        <end position="117"/>
    </location>
</feature>
<dbReference type="Pfam" id="PF01823">
    <property type="entry name" value="MACPF"/>
    <property type="match status" value="1"/>
</dbReference>
<dbReference type="InterPro" id="IPR020864">
    <property type="entry name" value="MACPF"/>
</dbReference>
<evidence type="ECO:0000313" key="2">
    <source>
        <dbReference type="EnsemblPlants" id="MELO3C000439.2.1"/>
    </source>
</evidence>
<dbReference type="EnsemblPlants" id="MELO3C000439.2.1">
    <property type="protein sequence ID" value="MELO3C000439.2.1"/>
    <property type="gene ID" value="MELO3C000439.2"/>
</dbReference>
<dbReference type="PANTHER" id="PTHR33199">
    <property type="entry name" value="MACPF DOMAIN-CONTAINING PROTEIN CAD1"/>
    <property type="match status" value="1"/>
</dbReference>
<organism evidence="2">
    <name type="scientific">Cucumis melo</name>
    <name type="common">Muskmelon</name>
    <dbReference type="NCBI Taxonomy" id="3656"/>
    <lineage>
        <taxon>Eukaryota</taxon>
        <taxon>Viridiplantae</taxon>
        <taxon>Streptophyta</taxon>
        <taxon>Embryophyta</taxon>
        <taxon>Tracheophyta</taxon>
        <taxon>Spermatophyta</taxon>
        <taxon>Magnoliopsida</taxon>
        <taxon>eudicotyledons</taxon>
        <taxon>Gunneridae</taxon>
        <taxon>Pentapetalae</taxon>
        <taxon>rosids</taxon>
        <taxon>fabids</taxon>
        <taxon>Cucurbitales</taxon>
        <taxon>Cucurbitaceae</taxon>
        <taxon>Benincaseae</taxon>
        <taxon>Cucumis</taxon>
    </lineage>
</organism>
<dbReference type="GO" id="GO:2000031">
    <property type="term" value="P:regulation of salicylic acid mediated signaling pathway"/>
    <property type="evidence" value="ECO:0007669"/>
    <property type="project" value="InterPro"/>
</dbReference>
<dbReference type="InterPro" id="IPR044663">
    <property type="entry name" value="CAD1/NSL1-like"/>
</dbReference>
<name>A0A9I9CC89_CUCME</name>
<proteinExistence type="predicted"/>
<sequence>MFLLPSTVIKASVPDSGQMSSPSIRFIEKYGTHVVVGVKMGGKDVIFMRQLRESKVEQTDVQKKLKKLADDKFSEDANGGFTSNSVAAKIKVHTRAHKWLSPFGPFHWSHVKIENAD</sequence>
<dbReference type="PROSITE" id="PS51412">
    <property type="entry name" value="MACPF_2"/>
    <property type="match status" value="1"/>
</dbReference>
<reference evidence="2" key="1">
    <citation type="submission" date="2023-03" db="UniProtKB">
        <authorList>
            <consortium name="EnsemblPlants"/>
        </authorList>
    </citation>
    <scope>IDENTIFICATION</scope>
</reference>
<dbReference type="PANTHER" id="PTHR33199:SF8">
    <property type="entry name" value="MACPF DOMAIN-CONTAINING PROTEIN NSL1"/>
    <property type="match status" value="1"/>
</dbReference>